<accession>A0ACB0KE10</accession>
<gene>
    <name evidence="1" type="ORF">MILVUS5_LOCUS22088</name>
</gene>
<evidence type="ECO:0000313" key="2">
    <source>
        <dbReference type="Proteomes" id="UP001177021"/>
    </source>
</evidence>
<dbReference type="Proteomes" id="UP001177021">
    <property type="component" value="Unassembled WGS sequence"/>
</dbReference>
<comment type="caution">
    <text evidence="1">The sequence shown here is derived from an EMBL/GenBank/DDBJ whole genome shotgun (WGS) entry which is preliminary data.</text>
</comment>
<evidence type="ECO:0000313" key="1">
    <source>
        <dbReference type="EMBL" id="CAJ2655085.1"/>
    </source>
</evidence>
<organism evidence="1 2">
    <name type="scientific">Trifolium pratense</name>
    <name type="common">Red clover</name>
    <dbReference type="NCBI Taxonomy" id="57577"/>
    <lineage>
        <taxon>Eukaryota</taxon>
        <taxon>Viridiplantae</taxon>
        <taxon>Streptophyta</taxon>
        <taxon>Embryophyta</taxon>
        <taxon>Tracheophyta</taxon>
        <taxon>Spermatophyta</taxon>
        <taxon>Magnoliopsida</taxon>
        <taxon>eudicotyledons</taxon>
        <taxon>Gunneridae</taxon>
        <taxon>Pentapetalae</taxon>
        <taxon>rosids</taxon>
        <taxon>fabids</taxon>
        <taxon>Fabales</taxon>
        <taxon>Fabaceae</taxon>
        <taxon>Papilionoideae</taxon>
        <taxon>50 kb inversion clade</taxon>
        <taxon>NPAAA clade</taxon>
        <taxon>Hologalegina</taxon>
        <taxon>IRL clade</taxon>
        <taxon>Trifolieae</taxon>
        <taxon>Trifolium</taxon>
    </lineage>
</organism>
<protein>
    <submittedName>
        <fullName evidence="1">Uncharacterized protein</fullName>
    </submittedName>
</protein>
<keyword evidence="2" id="KW-1185">Reference proteome</keyword>
<reference evidence="1" key="1">
    <citation type="submission" date="2023-10" db="EMBL/GenBank/DDBJ databases">
        <authorList>
            <person name="Rodriguez Cubillos JULIANA M."/>
            <person name="De Vega J."/>
        </authorList>
    </citation>
    <scope>NUCLEOTIDE SEQUENCE</scope>
</reference>
<dbReference type="EMBL" id="CASHSV030000206">
    <property type="protein sequence ID" value="CAJ2655085.1"/>
    <property type="molecule type" value="Genomic_DNA"/>
</dbReference>
<proteinExistence type="predicted"/>
<name>A0ACB0KE10_TRIPR</name>
<sequence length="97" mass="11080">MGSGGEEELAAQGLYDCKIRQISCPSDVYGMKGTIAEIKLYLVYMVHQFFYLPCTLITLFSAYAISTPLLICSLYYPFYDIFAYFLCLELKEKTVQI</sequence>